<dbReference type="PROSITE" id="PS51257">
    <property type="entry name" value="PROKAR_LIPOPROTEIN"/>
    <property type="match status" value="1"/>
</dbReference>
<keyword evidence="9 19" id="KW-0547">Nucleotide-binding</keyword>
<dbReference type="Gene3D" id="2.90.10.30">
    <property type="match status" value="1"/>
</dbReference>
<gene>
    <name evidence="21" type="primary">LOC104586593</name>
</gene>
<evidence type="ECO:0000256" key="1">
    <source>
        <dbReference type="ARBA" id="ARBA00004479"/>
    </source>
</evidence>
<dbReference type="PROSITE" id="PS00107">
    <property type="entry name" value="PROTEIN_KINASE_ATP"/>
    <property type="match status" value="1"/>
</dbReference>
<dbReference type="GO" id="GO:0106310">
    <property type="term" value="F:protein serine kinase activity"/>
    <property type="evidence" value="ECO:0007669"/>
    <property type="project" value="RHEA"/>
</dbReference>
<comment type="subcellular location">
    <subcellularLocation>
        <location evidence="1">Membrane</location>
        <topology evidence="1">Single-pass type I membrane protein</topology>
    </subcellularLocation>
</comment>
<keyword evidence="12" id="KW-1133">Transmembrane helix</keyword>
<evidence type="ECO:0000256" key="17">
    <source>
        <dbReference type="ARBA" id="ARBA00047899"/>
    </source>
</evidence>
<dbReference type="InterPro" id="IPR001480">
    <property type="entry name" value="Bulb-type_lectin_dom"/>
</dbReference>
<dbReference type="PROSITE" id="PS50927">
    <property type="entry name" value="BULB_LECTIN"/>
    <property type="match status" value="1"/>
</dbReference>
<keyword evidence="6" id="KW-0812">Transmembrane</keyword>
<evidence type="ECO:0000256" key="15">
    <source>
        <dbReference type="ARBA" id="ARBA00023170"/>
    </source>
</evidence>
<evidence type="ECO:0000313" key="20">
    <source>
        <dbReference type="Proteomes" id="UP000189703"/>
    </source>
</evidence>
<dbReference type="CDD" id="cd00028">
    <property type="entry name" value="B_lectin"/>
    <property type="match status" value="1"/>
</dbReference>
<dbReference type="RefSeq" id="XP_010242180.1">
    <property type="nucleotide sequence ID" value="XM_010243878.1"/>
</dbReference>
<dbReference type="EC" id="2.7.11.1" evidence="19"/>
<evidence type="ECO:0000256" key="9">
    <source>
        <dbReference type="ARBA" id="ARBA00022741"/>
    </source>
</evidence>
<keyword evidence="4" id="KW-0597">Phosphoprotein</keyword>
<keyword evidence="20" id="KW-1185">Reference proteome</keyword>
<dbReference type="InterPro" id="IPR003609">
    <property type="entry name" value="Pan_app"/>
</dbReference>
<dbReference type="GO" id="GO:0005524">
    <property type="term" value="F:ATP binding"/>
    <property type="evidence" value="ECO:0007669"/>
    <property type="project" value="UniProtKB-UniRule"/>
</dbReference>
<dbReference type="InterPro" id="IPR051343">
    <property type="entry name" value="G-type_lectin_kinases/EP1-like"/>
</dbReference>
<dbReference type="InterPro" id="IPR000719">
    <property type="entry name" value="Prot_kinase_dom"/>
</dbReference>
<keyword evidence="2 19" id="KW-0723">Serine/threonine-protein kinase</keyword>
<accession>A0A1U7Z4C3</accession>
<protein>
    <recommendedName>
        <fullName evidence="19">Receptor-like serine/threonine-protein kinase</fullName>
        <ecNumber evidence="19">2.7.11.1</ecNumber>
    </recommendedName>
</protein>
<keyword evidence="10 19" id="KW-0418">Kinase</keyword>
<dbReference type="CDD" id="cd01098">
    <property type="entry name" value="PAN_AP_plant"/>
    <property type="match status" value="1"/>
</dbReference>
<dbReference type="FunFam" id="1.10.510.10:FF:000248">
    <property type="entry name" value="S-receptor-like kinase 5"/>
    <property type="match status" value="1"/>
</dbReference>
<dbReference type="PROSITE" id="PS50948">
    <property type="entry name" value="PAN"/>
    <property type="match status" value="1"/>
</dbReference>
<dbReference type="SUPFAM" id="SSF56112">
    <property type="entry name" value="Protein kinase-like (PK-like)"/>
    <property type="match status" value="1"/>
</dbReference>
<keyword evidence="15" id="KW-0675">Receptor</keyword>
<evidence type="ECO:0000256" key="3">
    <source>
        <dbReference type="ARBA" id="ARBA00022536"/>
    </source>
</evidence>
<evidence type="ECO:0000256" key="7">
    <source>
        <dbReference type="ARBA" id="ARBA00022729"/>
    </source>
</evidence>
<dbReference type="KEGG" id="nnu:104586593"/>
<dbReference type="Pfam" id="PF08276">
    <property type="entry name" value="PAN_2"/>
    <property type="match status" value="1"/>
</dbReference>
<evidence type="ECO:0000256" key="10">
    <source>
        <dbReference type="ARBA" id="ARBA00022777"/>
    </source>
</evidence>
<proteinExistence type="inferred from homology"/>
<dbReference type="SUPFAM" id="SSF51110">
    <property type="entry name" value="alpha-D-mannose-specific plant lectins"/>
    <property type="match status" value="1"/>
</dbReference>
<dbReference type="InterPro" id="IPR017441">
    <property type="entry name" value="Protein_kinase_ATP_BS"/>
</dbReference>
<dbReference type="Gene3D" id="1.10.510.10">
    <property type="entry name" value="Transferase(Phosphotransferase) domain 1"/>
    <property type="match status" value="1"/>
</dbReference>
<evidence type="ECO:0000256" key="6">
    <source>
        <dbReference type="ARBA" id="ARBA00022692"/>
    </source>
</evidence>
<evidence type="ECO:0000256" key="18">
    <source>
        <dbReference type="ARBA" id="ARBA00048679"/>
    </source>
</evidence>
<keyword evidence="7" id="KW-0732">Signal</keyword>
<keyword evidence="16" id="KW-0325">Glycoprotein</keyword>
<dbReference type="PANTHER" id="PTHR47976:SF30">
    <property type="entry name" value="RECEPTOR-LIKE SERINE_THREONINE-PROTEIN KINASE"/>
    <property type="match status" value="1"/>
</dbReference>
<evidence type="ECO:0000256" key="13">
    <source>
        <dbReference type="ARBA" id="ARBA00023136"/>
    </source>
</evidence>
<dbReference type="PROSITE" id="PS00108">
    <property type="entry name" value="PROTEIN_KINASE_ST"/>
    <property type="match status" value="1"/>
</dbReference>
<dbReference type="SMART" id="SM00108">
    <property type="entry name" value="B_lectin"/>
    <property type="match status" value="1"/>
</dbReference>
<organism evidence="20 21">
    <name type="scientific">Nelumbo nucifera</name>
    <name type="common">Sacred lotus</name>
    <dbReference type="NCBI Taxonomy" id="4432"/>
    <lineage>
        <taxon>Eukaryota</taxon>
        <taxon>Viridiplantae</taxon>
        <taxon>Streptophyta</taxon>
        <taxon>Embryophyta</taxon>
        <taxon>Tracheophyta</taxon>
        <taxon>Spermatophyta</taxon>
        <taxon>Magnoliopsida</taxon>
        <taxon>Proteales</taxon>
        <taxon>Nelumbonaceae</taxon>
        <taxon>Nelumbo</taxon>
    </lineage>
</organism>
<dbReference type="GO" id="GO:0004674">
    <property type="term" value="F:protein serine/threonine kinase activity"/>
    <property type="evidence" value="ECO:0007669"/>
    <property type="project" value="UniProtKB-KW"/>
</dbReference>
<evidence type="ECO:0000256" key="12">
    <source>
        <dbReference type="ARBA" id="ARBA00022989"/>
    </source>
</evidence>
<evidence type="ECO:0000256" key="11">
    <source>
        <dbReference type="ARBA" id="ARBA00022840"/>
    </source>
</evidence>
<evidence type="ECO:0000256" key="4">
    <source>
        <dbReference type="ARBA" id="ARBA00022553"/>
    </source>
</evidence>
<evidence type="ECO:0000256" key="8">
    <source>
        <dbReference type="ARBA" id="ARBA00022734"/>
    </source>
</evidence>
<sequence length="817" mass="90721">MDISKIMGCLLFLLFSSCYLINGQALDNSTANLNSSWTNITSNAHSVVYDSGYKVLVSPILITGIDQNPRFACGFYCNGNCTSFLFAVLVVPIDNVTGMAILEESEPVWSANRDKPVGANATLNLTADGDLILRDFDDSLVWSTNTAGKPVVGLKMTKIGNLVLFDKTNRTIWQSFDHPTDTLVPGQKMVAGQRLTASVSWTNWSRGLFSISVTSEGIFAFVESDPPQVYFQHSLPGKLSYVIFSKGGITMYSSEKNETRVSPPASRLRFTPDGFLSAWDWLDGWQPVKDVLTDKMDLGICGYPTICGNYGLCSYGQCSCPKGTDGEASYFTPLEETQPNKGCSEITPLSCLPSSQSHIFLKLNDVTYFTNAAYCPDITDTSMESCKQSCLKNCSCKAAFFQYYENASIGNCSLPAKLFSLMANNKQITNYSAFAFIKVQKSSSKKKRSQIAITLGSSLGAFFLVLLGFSIWVILYRNIRDADEGEEDDLHHVPGMPMRFSYEELKDMTENFSRKVGEGGFGSVYEGTLGDGTKVAVKCLEGLGEVKKSFLAEVETIGSIHHVNLVRLIGYCSEKSHRLLVYEYMCNGSLDKWIFNQKQEFSLGWQTRLNIIFDIAKGLAYLHEECRQRIIHLDIKPQNILLDENFNAKVSDFGLSKLIDRNQSQVVTTMRGTPGYLAPEWLSSVITEKVDVYSFGVVVMEILCGRKNLDHSQPKDGIHLIGQFKRKAEEGKLADMIDKHSEDMQLHGEEVVEMMRLAAWCLQIDFTRRPSMSVVVKVLEGVMDVEPNLDYSFSSALPVAAAEVTRSYMPSVLSGPR</sequence>
<evidence type="ECO:0000256" key="16">
    <source>
        <dbReference type="ARBA" id="ARBA00023180"/>
    </source>
</evidence>
<evidence type="ECO:0000256" key="2">
    <source>
        <dbReference type="ARBA" id="ARBA00022527"/>
    </source>
</evidence>
<keyword evidence="5 19" id="KW-0808">Transferase</keyword>
<dbReference type="Proteomes" id="UP000189703">
    <property type="component" value="Unplaced"/>
</dbReference>
<keyword evidence="14" id="KW-1015">Disulfide bond</keyword>
<keyword evidence="8" id="KW-0430">Lectin</keyword>
<comment type="catalytic activity">
    <reaction evidence="18 19">
        <text>L-seryl-[protein] + ATP = O-phospho-L-seryl-[protein] + ADP + H(+)</text>
        <dbReference type="Rhea" id="RHEA:17989"/>
        <dbReference type="Rhea" id="RHEA-COMP:9863"/>
        <dbReference type="Rhea" id="RHEA-COMP:11604"/>
        <dbReference type="ChEBI" id="CHEBI:15378"/>
        <dbReference type="ChEBI" id="CHEBI:29999"/>
        <dbReference type="ChEBI" id="CHEBI:30616"/>
        <dbReference type="ChEBI" id="CHEBI:83421"/>
        <dbReference type="ChEBI" id="CHEBI:456216"/>
        <dbReference type="EC" id="2.7.11.1"/>
    </reaction>
</comment>
<dbReference type="GO" id="GO:0016020">
    <property type="term" value="C:membrane"/>
    <property type="evidence" value="ECO:0007669"/>
    <property type="project" value="UniProtKB-SubCell"/>
</dbReference>
<dbReference type="PROSITE" id="PS50011">
    <property type="entry name" value="PROTEIN_KINASE_DOM"/>
    <property type="match status" value="1"/>
</dbReference>
<name>A0A1U7Z4C3_NELNU</name>
<dbReference type="GO" id="GO:0030246">
    <property type="term" value="F:carbohydrate binding"/>
    <property type="evidence" value="ECO:0007669"/>
    <property type="project" value="UniProtKB-KW"/>
</dbReference>
<dbReference type="FunFam" id="2.90.10.30:FF:000003">
    <property type="entry name" value="Os04g0303100 protein"/>
    <property type="match status" value="1"/>
</dbReference>
<comment type="similarity">
    <text evidence="19">Belongs to the protein kinase superfamily. Ser/Thr protein kinase family.</text>
</comment>
<reference evidence="21" key="1">
    <citation type="submission" date="2025-08" db="UniProtKB">
        <authorList>
            <consortium name="RefSeq"/>
        </authorList>
    </citation>
    <scope>IDENTIFICATION</scope>
</reference>
<dbReference type="CDD" id="cd14066">
    <property type="entry name" value="STKc_IRAK"/>
    <property type="match status" value="1"/>
</dbReference>
<dbReference type="Gene3D" id="3.30.200.20">
    <property type="entry name" value="Phosphorylase Kinase, domain 1"/>
    <property type="match status" value="1"/>
</dbReference>
<dbReference type="Pfam" id="PF00069">
    <property type="entry name" value="Pkinase"/>
    <property type="match status" value="1"/>
</dbReference>
<evidence type="ECO:0000256" key="5">
    <source>
        <dbReference type="ARBA" id="ARBA00022679"/>
    </source>
</evidence>
<dbReference type="InterPro" id="IPR024171">
    <property type="entry name" value="SRK-like_kinase"/>
</dbReference>
<dbReference type="PANTHER" id="PTHR47976">
    <property type="entry name" value="G-TYPE LECTIN S-RECEPTOR-LIKE SERINE/THREONINE-PROTEIN KINASE SD2-5"/>
    <property type="match status" value="1"/>
</dbReference>
<dbReference type="InterPro" id="IPR011009">
    <property type="entry name" value="Kinase-like_dom_sf"/>
</dbReference>
<dbReference type="FunFam" id="2.90.10.10:FF:000039">
    <property type="entry name" value="G-type lectin S-receptor-like serine/threonine-protein kinase SD2-5"/>
    <property type="match status" value="1"/>
</dbReference>
<evidence type="ECO:0000256" key="19">
    <source>
        <dbReference type="PIRNR" id="PIRNR000641"/>
    </source>
</evidence>
<dbReference type="PIRSF" id="PIRSF000641">
    <property type="entry name" value="SRK"/>
    <property type="match status" value="1"/>
</dbReference>
<dbReference type="FunFam" id="3.30.200.20:FF:000178">
    <property type="entry name" value="serine/threonine-protein kinase PBS1-like"/>
    <property type="match status" value="1"/>
</dbReference>
<keyword evidence="11 19" id="KW-0067">ATP-binding</keyword>
<evidence type="ECO:0000256" key="14">
    <source>
        <dbReference type="ARBA" id="ARBA00023157"/>
    </source>
</evidence>
<dbReference type="OMA" id="GICTEGQ"/>
<dbReference type="GeneID" id="104586593"/>
<dbReference type="eggNOG" id="ENOG502QUNW">
    <property type="taxonomic scope" value="Eukaryota"/>
</dbReference>
<dbReference type="AlphaFoldDB" id="A0A1U7Z4C3"/>
<dbReference type="Pfam" id="PF01453">
    <property type="entry name" value="B_lectin"/>
    <property type="match status" value="1"/>
</dbReference>
<dbReference type="OrthoDB" id="4062651at2759"/>
<keyword evidence="3" id="KW-0245">EGF-like domain</keyword>
<comment type="catalytic activity">
    <reaction evidence="17 19">
        <text>L-threonyl-[protein] + ATP = O-phospho-L-threonyl-[protein] + ADP + H(+)</text>
        <dbReference type="Rhea" id="RHEA:46608"/>
        <dbReference type="Rhea" id="RHEA-COMP:11060"/>
        <dbReference type="Rhea" id="RHEA-COMP:11605"/>
        <dbReference type="ChEBI" id="CHEBI:15378"/>
        <dbReference type="ChEBI" id="CHEBI:30013"/>
        <dbReference type="ChEBI" id="CHEBI:30616"/>
        <dbReference type="ChEBI" id="CHEBI:61977"/>
        <dbReference type="ChEBI" id="CHEBI:456216"/>
        <dbReference type="EC" id="2.7.11.1"/>
    </reaction>
</comment>
<dbReference type="InterPro" id="IPR036426">
    <property type="entry name" value="Bulb-type_lectin_dom_sf"/>
</dbReference>
<keyword evidence="13" id="KW-0472">Membrane</keyword>
<evidence type="ECO:0000313" key="21">
    <source>
        <dbReference type="RefSeq" id="XP_010242180.1"/>
    </source>
</evidence>
<dbReference type="InterPro" id="IPR008271">
    <property type="entry name" value="Ser/Thr_kinase_AS"/>
</dbReference>
<dbReference type="SMART" id="SM00220">
    <property type="entry name" value="S_TKc"/>
    <property type="match status" value="1"/>
</dbReference>